<evidence type="ECO:0000313" key="6">
    <source>
        <dbReference type="Proteomes" id="UP000695022"/>
    </source>
</evidence>
<dbReference type="Gene3D" id="3.30.2380.10">
    <property type="entry name" value="CGI121/TPRKB"/>
    <property type="match status" value="1"/>
</dbReference>
<dbReference type="Pfam" id="PF08617">
    <property type="entry name" value="CGI-121"/>
    <property type="match status" value="1"/>
</dbReference>
<name>A0ABM1F2K7_PRICU</name>
<dbReference type="NCBIfam" id="NF011465">
    <property type="entry name" value="PRK14886.1-1"/>
    <property type="match status" value="1"/>
</dbReference>
<dbReference type="GeneID" id="106818488"/>
<accession>A0ABM1F2K7</accession>
<protein>
    <submittedName>
        <fullName evidence="7">EKC/KEOPS complex subunit Tprkb-like</fullName>
    </submittedName>
</protein>
<dbReference type="Proteomes" id="UP000695022">
    <property type="component" value="Unplaced"/>
</dbReference>
<dbReference type="InterPro" id="IPR013926">
    <property type="entry name" value="CGI121/TPRKB"/>
</dbReference>
<sequence>MQEKFVLEQFDGESVALSLFSDVKNSREIRQSIVEGNVEAGVLTAALVLAPLQVLAATVKAVHAQKNGRLRTRNVNSEIVYNMSASRSIMDSFSKFGIQDDDEAIVVVTLGDSCAQIETLINGTAVPLSGISEFTDTDRIKKVYKIKDAELSAGSLLDAVVSRIASKEFVSY</sequence>
<dbReference type="PANTHER" id="PTHR15840:SF10">
    <property type="entry name" value="EKC_KEOPS COMPLEX SUBUNIT TPRKB"/>
    <property type="match status" value="1"/>
</dbReference>
<evidence type="ECO:0000256" key="1">
    <source>
        <dbReference type="ARBA" id="ARBA00004123"/>
    </source>
</evidence>
<organism evidence="6 7">
    <name type="scientific">Priapulus caudatus</name>
    <name type="common">Priapulid worm</name>
    <dbReference type="NCBI Taxonomy" id="37621"/>
    <lineage>
        <taxon>Eukaryota</taxon>
        <taxon>Metazoa</taxon>
        <taxon>Ecdysozoa</taxon>
        <taxon>Scalidophora</taxon>
        <taxon>Priapulida</taxon>
        <taxon>Priapulimorpha</taxon>
        <taxon>Priapulimorphida</taxon>
        <taxon>Priapulidae</taxon>
        <taxon>Priapulus</taxon>
    </lineage>
</organism>
<keyword evidence="4 5" id="KW-0539">Nucleus</keyword>
<proteinExistence type="inferred from homology"/>
<evidence type="ECO:0000256" key="4">
    <source>
        <dbReference type="ARBA" id="ARBA00023242"/>
    </source>
</evidence>
<keyword evidence="3" id="KW-0819">tRNA processing</keyword>
<dbReference type="RefSeq" id="XP_014678678.1">
    <property type="nucleotide sequence ID" value="XM_014823192.1"/>
</dbReference>
<evidence type="ECO:0000313" key="7">
    <source>
        <dbReference type="RefSeq" id="XP_014678678.1"/>
    </source>
</evidence>
<comment type="similarity">
    <text evidence="2 5">Belongs to the CGI121/TPRKB family.</text>
</comment>
<comment type="subcellular location">
    <subcellularLocation>
        <location evidence="1">Nucleus</location>
    </subcellularLocation>
</comment>
<keyword evidence="6" id="KW-1185">Reference proteome</keyword>
<reference evidence="7" key="1">
    <citation type="submission" date="2025-08" db="UniProtKB">
        <authorList>
            <consortium name="RefSeq"/>
        </authorList>
    </citation>
    <scope>IDENTIFICATION</scope>
</reference>
<evidence type="ECO:0000256" key="5">
    <source>
        <dbReference type="RuleBase" id="RU004398"/>
    </source>
</evidence>
<dbReference type="PANTHER" id="PTHR15840">
    <property type="entry name" value="CGI-121 FAMILY MEMBER"/>
    <property type="match status" value="1"/>
</dbReference>
<dbReference type="InterPro" id="IPR036504">
    <property type="entry name" value="CGI121/TPRKB_sf"/>
</dbReference>
<dbReference type="SUPFAM" id="SSF143870">
    <property type="entry name" value="PF0523-like"/>
    <property type="match status" value="1"/>
</dbReference>
<gene>
    <name evidence="7" type="primary">LOC106818488</name>
</gene>
<evidence type="ECO:0000256" key="3">
    <source>
        <dbReference type="ARBA" id="ARBA00022694"/>
    </source>
</evidence>
<evidence type="ECO:0000256" key="2">
    <source>
        <dbReference type="ARBA" id="ARBA00005546"/>
    </source>
</evidence>